<gene>
    <name evidence="7" type="ORF">KYD98_03000</name>
</gene>
<name>A0ABS7AK77_9CLOT</name>
<evidence type="ECO:0000313" key="7">
    <source>
        <dbReference type="EMBL" id="MBW6409049.1"/>
    </source>
</evidence>
<keyword evidence="3" id="KW-0133">Cell shape</keyword>
<keyword evidence="5 6" id="KW-0472">Membrane</keyword>
<proteinExistence type="predicted"/>
<evidence type="ECO:0000256" key="6">
    <source>
        <dbReference type="SAM" id="Phobius"/>
    </source>
</evidence>
<keyword evidence="8" id="KW-1185">Reference proteome</keyword>
<evidence type="ECO:0000256" key="2">
    <source>
        <dbReference type="ARBA" id="ARBA00022692"/>
    </source>
</evidence>
<dbReference type="Pfam" id="PF01098">
    <property type="entry name" value="FTSW_RODA_SPOVE"/>
    <property type="match status" value="1"/>
</dbReference>
<dbReference type="InterPro" id="IPR047928">
    <property type="entry name" value="Perm_prefix_1"/>
</dbReference>
<dbReference type="NCBIfam" id="NF038403">
    <property type="entry name" value="perm_prefix_1"/>
    <property type="match status" value="1"/>
</dbReference>
<feature type="transmembrane region" description="Helical" evidence="6">
    <location>
        <begin position="359"/>
        <end position="378"/>
    </location>
</feature>
<dbReference type="RefSeq" id="WP_219778108.1">
    <property type="nucleotide sequence ID" value="NZ_JAHXPT010000002.1"/>
</dbReference>
<organism evidence="7 8">
    <name type="scientific">Clostridium weizhouense</name>
    <dbReference type="NCBI Taxonomy" id="2859781"/>
    <lineage>
        <taxon>Bacteria</taxon>
        <taxon>Bacillati</taxon>
        <taxon>Bacillota</taxon>
        <taxon>Clostridia</taxon>
        <taxon>Eubacteriales</taxon>
        <taxon>Clostridiaceae</taxon>
        <taxon>Clostridium</taxon>
    </lineage>
</organism>
<accession>A0ABS7AK77</accession>
<dbReference type="InterPro" id="IPR001182">
    <property type="entry name" value="FtsW/RodA"/>
</dbReference>
<feature type="transmembrane region" description="Helical" evidence="6">
    <location>
        <begin position="252"/>
        <end position="270"/>
    </location>
</feature>
<evidence type="ECO:0000256" key="3">
    <source>
        <dbReference type="ARBA" id="ARBA00022960"/>
    </source>
</evidence>
<dbReference type="Proteomes" id="UP001519921">
    <property type="component" value="Unassembled WGS sequence"/>
</dbReference>
<feature type="transmembrane region" description="Helical" evidence="6">
    <location>
        <begin position="82"/>
        <end position="102"/>
    </location>
</feature>
<keyword evidence="4 6" id="KW-1133">Transmembrane helix</keyword>
<protein>
    <submittedName>
        <fullName evidence="7">FtsW/RodA/SpoVE family cell cycle protein</fullName>
    </submittedName>
</protein>
<feature type="transmembrane region" description="Helical" evidence="6">
    <location>
        <begin position="118"/>
        <end position="136"/>
    </location>
</feature>
<reference evidence="7 8" key="1">
    <citation type="submission" date="2021-07" db="EMBL/GenBank/DDBJ databases">
        <title>Clostridium weizhouense sp. nov., an anaerobic bacterium isolated from activated sludge of Petroleum wastewater.</title>
        <authorList>
            <person name="Li Q."/>
        </authorList>
    </citation>
    <scope>NUCLEOTIDE SEQUENCE [LARGE SCALE GENOMIC DNA]</scope>
    <source>
        <strain evidence="7 8">YB-6</strain>
    </source>
</reference>
<feature type="transmembrane region" description="Helical" evidence="6">
    <location>
        <begin position="325"/>
        <end position="347"/>
    </location>
</feature>
<sequence length="431" mass="48101">MTIKDSKEIKEYINDVCSQVKNKRVHNEIKDELSAHLEEKANEYIKSGEKEENALKKAINEMGSSKHVGSELNKLHKSKPEWSVIALSVGLILLSTVIINIFEKNFGVSNNHVSKNTIMFNILSIIILSLACFIDYRKIKKCSKYIYVVGLFALVYTGFSGIPAYNGVKQWVQIGGLTINIGYFAPIIIIIALAGIYDKYDWADKRKTIIGLFLGLLPLILLVRTNSLFSFIIYGISLIVLLYSFKVSKKILGLFASVEALLIILSRIGFETNLNFMDISNNINGYGDINNKLKIIRDLSVLIGRANNFDINIIPDFYTDYILSYIIYNFGWIVGVIVIGLIGALIIRMIKVAISVKNTYAKSLVFGVVSIIRIQFIGNILMTFGVTISASTLMPLPFVSYGGTATIINMFIVGIIINVYKGKSISKIENI</sequence>
<evidence type="ECO:0000256" key="1">
    <source>
        <dbReference type="ARBA" id="ARBA00004141"/>
    </source>
</evidence>
<dbReference type="PANTHER" id="PTHR30474">
    <property type="entry name" value="CELL CYCLE PROTEIN"/>
    <property type="match status" value="1"/>
</dbReference>
<evidence type="ECO:0000256" key="4">
    <source>
        <dbReference type="ARBA" id="ARBA00022989"/>
    </source>
</evidence>
<dbReference type="EMBL" id="JAHXPT010000002">
    <property type="protein sequence ID" value="MBW6409049.1"/>
    <property type="molecule type" value="Genomic_DNA"/>
</dbReference>
<evidence type="ECO:0000256" key="5">
    <source>
        <dbReference type="ARBA" id="ARBA00023136"/>
    </source>
</evidence>
<keyword evidence="2 6" id="KW-0812">Transmembrane</keyword>
<feature type="transmembrane region" description="Helical" evidence="6">
    <location>
        <begin position="145"/>
        <end position="165"/>
    </location>
</feature>
<feature type="transmembrane region" description="Helical" evidence="6">
    <location>
        <begin position="208"/>
        <end position="223"/>
    </location>
</feature>
<comment type="subcellular location">
    <subcellularLocation>
        <location evidence="1">Membrane</location>
        <topology evidence="1">Multi-pass membrane protein</topology>
    </subcellularLocation>
</comment>
<feature type="transmembrane region" description="Helical" evidence="6">
    <location>
        <begin position="398"/>
        <end position="420"/>
    </location>
</feature>
<feature type="transmembrane region" description="Helical" evidence="6">
    <location>
        <begin position="229"/>
        <end position="245"/>
    </location>
</feature>
<feature type="transmembrane region" description="Helical" evidence="6">
    <location>
        <begin position="171"/>
        <end position="196"/>
    </location>
</feature>
<dbReference type="PANTHER" id="PTHR30474:SF1">
    <property type="entry name" value="PEPTIDOGLYCAN GLYCOSYLTRANSFERASE MRDB"/>
    <property type="match status" value="1"/>
</dbReference>
<comment type="caution">
    <text evidence="7">The sequence shown here is derived from an EMBL/GenBank/DDBJ whole genome shotgun (WGS) entry which is preliminary data.</text>
</comment>
<evidence type="ECO:0000313" key="8">
    <source>
        <dbReference type="Proteomes" id="UP001519921"/>
    </source>
</evidence>